<evidence type="ECO:0000256" key="4">
    <source>
        <dbReference type="PIRSR" id="PIRSR602401-1"/>
    </source>
</evidence>
<protein>
    <submittedName>
        <fullName evidence="7">Cytochrome P450 67</fullName>
    </submittedName>
</protein>
<comment type="caution">
    <text evidence="7">The sequence shown here is derived from an EMBL/GenBank/DDBJ whole genome shotgun (WGS) entry which is preliminary data.</text>
</comment>
<evidence type="ECO:0000256" key="6">
    <source>
        <dbReference type="SAM" id="Phobius"/>
    </source>
</evidence>
<keyword evidence="5" id="KW-0560">Oxidoreductase</keyword>
<keyword evidence="6" id="KW-0472">Membrane</keyword>
<reference evidence="7" key="1">
    <citation type="journal article" date="2021" name="Nat. Commun.">
        <title>Genetic determinants of endophytism in the Arabidopsis root mycobiome.</title>
        <authorList>
            <person name="Mesny F."/>
            <person name="Miyauchi S."/>
            <person name="Thiergart T."/>
            <person name="Pickel B."/>
            <person name="Atanasova L."/>
            <person name="Karlsson M."/>
            <person name="Huettel B."/>
            <person name="Barry K.W."/>
            <person name="Haridas S."/>
            <person name="Chen C."/>
            <person name="Bauer D."/>
            <person name="Andreopoulos W."/>
            <person name="Pangilinan J."/>
            <person name="LaButti K."/>
            <person name="Riley R."/>
            <person name="Lipzen A."/>
            <person name="Clum A."/>
            <person name="Drula E."/>
            <person name="Henrissat B."/>
            <person name="Kohler A."/>
            <person name="Grigoriev I.V."/>
            <person name="Martin F.M."/>
            <person name="Hacquard S."/>
        </authorList>
    </citation>
    <scope>NUCLEOTIDE SEQUENCE</scope>
    <source>
        <strain evidence="7">MPI-CAGE-CH-0243</strain>
    </source>
</reference>
<evidence type="ECO:0000256" key="2">
    <source>
        <dbReference type="ARBA" id="ARBA00022723"/>
    </source>
</evidence>
<feature type="transmembrane region" description="Helical" evidence="6">
    <location>
        <begin position="42"/>
        <end position="61"/>
    </location>
</feature>
<accession>A0A9P9DDA1</accession>
<keyword evidence="6" id="KW-1133">Transmembrane helix</keyword>
<dbReference type="GO" id="GO:0004497">
    <property type="term" value="F:monooxygenase activity"/>
    <property type="evidence" value="ECO:0007669"/>
    <property type="project" value="UniProtKB-KW"/>
</dbReference>
<dbReference type="InterPro" id="IPR001128">
    <property type="entry name" value="Cyt_P450"/>
</dbReference>
<dbReference type="Proteomes" id="UP000700596">
    <property type="component" value="Unassembled WGS sequence"/>
</dbReference>
<feature type="binding site" description="axial binding residue" evidence="4">
    <location>
        <position position="502"/>
    </location>
    <ligand>
        <name>heme</name>
        <dbReference type="ChEBI" id="CHEBI:30413"/>
    </ligand>
    <ligandPart>
        <name>Fe</name>
        <dbReference type="ChEBI" id="CHEBI:18248"/>
    </ligandPart>
</feature>
<dbReference type="Gene3D" id="1.10.630.10">
    <property type="entry name" value="Cytochrome P450"/>
    <property type="match status" value="1"/>
</dbReference>
<evidence type="ECO:0000313" key="7">
    <source>
        <dbReference type="EMBL" id="KAH7117023.1"/>
    </source>
</evidence>
<evidence type="ECO:0000256" key="5">
    <source>
        <dbReference type="RuleBase" id="RU000461"/>
    </source>
</evidence>
<proteinExistence type="inferred from homology"/>
<name>A0A9P9DDA1_9PLEO</name>
<keyword evidence="3 4" id="KW-0408">Iron</keyword>
<dbReference type="EMBL" id="JAGMWT010000014">
    <property type="protein sequence ID" value="KAH7117023.1"/>
    <property type="molecule type" value="Genomic_DNA"/>
</dbReference>
<keyword evidence="8" id="KW-1185">Reference proteome</keyword>
<keyword evidence="6" id="KW-0812">Transmembrane</keyword>
<dbReference type="GO" id="GO:0005506">
    <property type="term" value="F:iron ion binding"/>
    <property type="evidence" value="ECO:0007669"/>
    <property type="project" value="InterPro"/>
</dbReference>
<gene>
    <name evidence="7" type="ORF">B0J11DRAFT_593151</name>
</gene>
<dbReference type="InterPro" id="IPR002401">
    <property type="entry name" value="Cyt_P450_E_grp-I"/>
</dbReference>
<dbReference type="InterPro" id="IPR036396">
    <property type="entry name" value="Cyt_P450_sf"/>
</dbReference>
<comment type="similarity">
    <text evidence="5">Belongs to the cytochrome P450 family.</text>
</comment>
<dbReference type="Pfam" id="PF00067">
    <property type="entry name" value="p450"/>
    <property type="match status" value="1"/>
</dbReference>
<dbReference type="PANTHER" id="PTHR24305:SF78">
    <property type="entry name" value="P450, PUTATIVE (EUROFUNG)-RELATED"/>
    <property type="match status" value="1"/>
</dbReference>
<dbReference type="OrthoDB" id="6692864at2759"/>
<dbReference type="CDD" id="cd11061">
    <property type="entry name" value="CYP67-like"/>
    <property type="match status" value="1"/>
</dbReference>
<dbReference type="PRINTS" id="PR00463">
    <property type="entry name" value="EP450I"/>
</dbReference>
<keyword evidence="4 5" id="KW-0349">Heme</keyword>
<dbReference type="GO" id="GO:0016705">
    <property type="term" value="F:oxidoreductase activity, acting on paired donors, with incorporation or reduction of molecular oxygen"/>
    <property type="evidence" value="ECO:0007669"/>
    <property type="project" value="InterPro"/>
</dbReference>
<dbReference type="PRINTS" id="PR00385">
    <property type="entry name" value="P450"/>
</dbReference>
<dbReference type="PROSITE" id="PS00086">
    <property type="entry name" value="CYTOCHROME_P450"/>
    <property type="match status" value="1"/>
</dbReference>
<dbReference type="AlphaFoldDB" id="A0A9P9DDA1"/>
<evidence type="ECO:0000256" key="3">
    <source>
        <dbReference type="ARBA" id="ARBA00023004"/>
    </source>
</evidence>
<keyword evidence="5" id="KW-0503">Monooxygenase</keyword>
<sequence length="559" mass="62995">MASFTSISQTPLSQIASVAFLLGVIFHWSISSINFEFEFIMFHFLGLMTLNFFLAVSTFAVSGNSVSIATGKASFVAICFSTGLGASIVFYRVFLHRCGKFNGPFQARITKFYAMYRSGKNVQFRKELTKWHNQYGDFVRTGPRQLSILRPSAIPLLYGPNPACTKSSWYGQSGNDPNKVSINMTRDEKSYRLRRRAWDRGLSFKAISTYEPRIKSKVDLLIEKLRKTAGTPIDVTQMTMFFAFDLMGELGFSKTFGNLESGVEHLAIQGIHKHIKMLGVLSEVPWLLNLLGCIPGAAAGFVDFFDFCETEMNEKKKLEWKTNDLPKDIASWLLKPVKEKDPSASPTSESLTDDSRVVIIAGSDTTANTLAVILYYLAKNPNVQRKLRYLLQKAIPEGYQSWSYDKVKSVSYITEIINEALRLKPPVMQIPPRETPPAGIHVDEVFVPGNINVSIPTFTIMRDERWWKQGNSFIPERFGDRMEELGTRNAPFLPFSMGTHMCPGNNLAYTSLRSSVSAIFLNFEVDFAEEETGNDFDEEFQDSALILLPPLKLIFTEIA</sequence>
<feature type="transmembrane region" description="Helical" evidence="6">
    <location>
        <begin position="73"/>
        <end position="94"/>
    </location>
</feature>
<dbReference type="InterPro" id="IPR050121">
    <property type="entry name" value="Cytochrome_P450_monoxygenase"/>
</dbReference>
<organism evidence="7 8">
    <name type="scientific">Dendryphion nanum</name>
    <dbReference type="NCBI Taxonomy" id="256645"/>
    <lineage>
        <taxon>Eukaryota</taxon>
        <taxon>Fungi</taxon>
        <taxon>Dikarya</taxon>
        <taxon>Ascomycota</taxon>
        <taxon>Pezizomycotina</taxon>
        <taxon>Dothideomycetes</taxon>
        <taxon>Pleosporomycetidae</taxon>
        <taxon>Pleosporales</taxon>
        <taxon>Torulaceae</taxon>
        <taxon>Dendryphion</taxon>
    </lineage>
</organism>
<dbReference type="PANTHER" id="PTHR24305">
    <property type="entry name" value="CYTOCHROME P450"/>
    <property type="match status" value="1"/>
</dbReference>
<comment type="cofactor">
    <cofactor evidence="1 4">
        <name>heme</name>
        <dbReference type="ChEBI" id="CHEBI:30413"/>
    </cofactor>
</comment>
<evidence type="ECO:0000313" key="8">
    <source>
        <dbReference type="Proteomes" id="UP000700596"/>
    </source>
</evidence>
<dbReference type="GO" id="GO:0020037">
    <property type="term" value="F:heme binding"/>
    <property type="evidence" value="ECO:0007669"/>
    <property type="project" value="InterPro"/>
</dbReference>
<dbReference type="SUPFAM" id="SSF48264">
    <property type="entry name" value="Cytochrome P450"/>
    <property type="match status" value="1"/>
</dbReference>
<evidence type="ECO:0000256" key="1">
    <source>
        <dbReference type="ARBA" id="ARBA00001971"/>
    </source>
</evidence>
<feature type="transmembrane region" description="Helical" evidence="6">
    <location>
        <begin position="12"/>
        <end position="30"/>
    </location>
</feature>
<keyword evidence="2 4" id="KW-0479">Metal-binding</keyword>
<dbReference type="InterPro" id="IPR017972">
    <property type="entry name" value="Cyt_P450_CS"/>
</dbReference>